<comment type="caution">
    <text evidence="4">The sequence shown here is derived from an EMBL/GenBank/DDBJ whole genome shotgun (WGS) entry which is preliminary data.</text>
</comment>
<dbReference type="NCBIfam" id="TIGR00539">
    <property type="entry name" value="hemN_rel"/>
    <property type="match status" value="1"/>
</dbReference>
<dbReference type="Gene3D" id="3.80.30.20">
    <property type="entry name" value="tm_1862 like domain"/>
    <property type="match status" value="1"/>
</dbReference>
<dbReference type="Pfam" id="PF06969">
    <property type="entry name" value="HemN_C"/>
    <property type="match status" value="1"/>
</dbReference>
<name>A0ABX1CZP4_9FLAO</name>
<keyword evidence="2" id="KW-0349">Heme</keyword>
<dbReference type="SUPFAM" id="SSF102114">
    <property type="entry name" value="Radical SAM enzymes"/>
    <property type="match status" value="1"/>
</dbReference>
<dbReference type="CDD" id="cd01335">
    <property type="entry name" value="Radical_SAM"/>
    <property type="match status" value="1"/>
</dbReference>
<dbReference type="InterPro" id="IPR010723">
    <property type="entry name" value="HemN_C"/>
</dbReference>
<dbReference type="InterPro" id="IPR006638">
    <property type="entry name" value="Elp3/MiaA/NifB-like_rSAM"/>
</dbReference>
<comment type="subcellular location">
    <subcellularLocation>
        <location evidence="2">Cytoplasm</location>
    </subcellularLocation>
</comment>
<keyword evidence="5" id="KW-1185">Reference proteome</keyword>
<organism evidence="4 5">
    <name type="scientific">Salinimicrobium oceani</name>
    <dbReference type="NCBI Taxonomy" id="2722702"/>
    <lineage>
        <taxon>Bacteria</taxon>
        <taxon>Pseudomonadati</taxon>
        <taxon>Bacteroidota</taxon>
        <taxon>Flavobacteriia</taxon>
        <taxon>Flavobacteriales</taxon>
        <taxon>Flavobacteriaceae</taxon>
        <taxon>Salinimicrobium</taxon>
    </lineage>
</organism>
<keyword evidence="2" id="KW-0479">Metal-binding</keyword>
<dbReference type="InterPro" id="IPR034505">
    <property type="entry name" value="Coproporphyrinogen-III_oxidase"/>
</dbReference>
<evidence type="ECO:0000256" key="1">
    <source>
        <dbReference type="ARBA" id="ARBA00006100"/>
    </source>
</evidence>
<keyword evidence="2" id="KW-0963">Cytoplasm</keyword>
<dbReference type="SFLD" id="SFLDF00562">
    <property type="entry name" value="HemN-like__clustered_with_heat"/>
    <property type="match status" value="1"/>
</dbReference>
<feature type="domain" description="Radical SAM core" evidence="3">
    <location>
        <begin position="1"/>
        <end position="229"/>
    </location>
</feature>
<dbReference type="PANTHER" id="PTHR13932">
    <property type="entry name" value="COPROPORPHYRINIGEN III OXIDASE"/>
    <property type="match status" value="1"/>
</dbReference>
<dbReference type="InterPro" id="IPR004559">
    <property type="entry name" value="HemW-like"/>
</dbReference>
<keyword evidence="2" id="KW-0143">Chaperone</keyword>
<keyword evidence="2" id="KW-0004">4Fe-4S</keyword>
<keyword evidence="2" id="KW-0408">Iron</keyword>
<dbReference type="RefSeq" id="WP_168137464.1">
    <property type="nucleotide sequence ID" value="NZ_JAAVJR010000002.1"/>
</dbReference>
<dbReference type="InterPro" id="IPR058240">
    <property type="entry name" value="rSAM_sf"/>
</dbReference>
<proteinExistence type="inferred from homology"/>
<protein>
    <recommendedName>
        <fullName evidence="2">Heme chaperone HemW</fullName>
    </recommendedName>
</protein>
<reference evidence="4 5" key="1">
    <citation type="submission" date="2020-03" db="EMBL/GenBank/DDBJ databases">
        <title>Salinimicrobium sp. nov, isolated from SCS.</title>
        <authorList>
            <person name="Cao W.R."/>
        </authorList>
    </citation>
    <scope>NUCLEOTIDE SEQUENCE [LARGE SCALE GENOMIC DNA]</scope>
    <source>
        <strain evidence="5">J15B91</strain>
    </source>
</reference>
<comment type="function">
    <text evidence="2">Probably acts as a heme chaperone, transferring heme to an unknown acceptor. Binds one molecule of heme per monomer, possibly covalently. Binds 1 [4Fe-4S] cluster. The cluster is coordinated with 3 cysteines and an exchangeable S-adenosyl-L-methionine.</text>
</comment>
<dbReference type="PANTHER" id="PTHR13932:SF5">
    <property type="entry name" value="RADICAL S-ADENOSYL METHIONINE DOMAIN-CONTAINING PROTEIN 1, MITOCHONDRIAL"/>
    <property type="match status" value="1"/>
</dbReference>
<dbReference type="SFLD" id="SFLDG01082">
    <property type="entry name" value="B12-binding_domain_containing"/>
    <property type="match status" value="1"/>
</dbReference>
<dbReference type="SFLD" id="SFLDF00288">
    <property type="entry name" value="HemN-like__clustered_with_nucl"/>
    <property type="match status" value="1"/>
</dbReference>
<evidence type="ECO:0000256" key="2">
    <source>
        <dbReference type="RuleBase" id="RU364116"/>
    </source>
</evidence>
<dbReference type="InterPro" id="IPR007197">
    <property type="entry name" value="rSAM"/>
</dbReference>
<dbReference type="PROSITE" id="PS51918">
    <property type="entry name" value="RADICAL_SAM"/>
    <property type="match status" value="1"/>
</dbReference>
<keyword evidence="2" id="KW-0411">Iron-sulfur</keyword>
<dbReference type="Pfam" id="PF04055">
    <property type="entry name" value="Radical_SAM"/>
    <property type="match status" value="1"/>
</dbReference>
<accession>A0ABX1CZP4</accession>
<dbReference type="EMBL" id="JAAVJR010000002">
    <property type="protein sequence ID" value="NJW52363.1"/>
    <property type="molecule type" value="Genomic_DNA"/>
</dbReference>
<evidence type="ECO:0000259" key="3">
    <source>
        <dbReference type="PROSITE" id="PS51918"/>
    </source>
</evidence>
<keyword evidence="2" id="KW-0949">S-adenosyl-L-methionine</keyword>
<evidence type="ECO:0000313" key="5">
    <source>
        <dbReference type="Proteomes" id="UP000703674"/>
    </source>
</evidence>
<dbReference type="InterPro" id="IPR023404">
    <property type="entry name" value="rSAM_horseshoe"/>
</dbReference>
<gene>
    <name evidence="4" type="primary">hemW</name>
    <name evidence="4" type="ORF">HC175_05480</name>
</gene>
<evidence type="ECO:0000313" key="4">
    <source>
        <dbReference type="EMBL" id="NJW52363.1"/>
    </source>
</evidence>
<comment type="similarity">
    <text evidence="1">Belongs to the anaerobic coproporphyrinogen-III oxidase family. HemW subfamily.</text>
</comment>
<dbReference type="Proteomes" id="UP000703674">
    <property type="component" value="Unassembled WGS sequence"/>
</dbReference>
<sequence>MSGIYIHIPFCKQACHYCDFHFSTSVKKKPEMVEAICKELKLRKDEIKDEVETIYFGGGTPSLLSAEELAQIFAVIHEIYEVTADAEITLEANPDDLTEEKIKMLAASPVNRLSIGVQSFFEADLKLMNRAHNSEEALESIKLAKQYFENISIDLIYGIPGMSNERWKENLQIVLDLGVAHISSYALTVEPKTALKSMIEKGKVAPVEEELAKEQYEIMIETLLAAGFDNYEFSNFGKPGFFSRNNTAYWFGKSYLGIGPSAHSFDGFNRKWNINNNTLYIKALQKGEIPAEVEQLSFSDRYNELVMTRLRTKWGIAVDEVERSFGRKFKDYLLREATKLIQSGMLEWNDNRLQVSRKGKFLSDGIAADLFWVEE</sequence>
<dbReference type="SFLD" id="SFLDS00029">
    <property type="entry name" value="Radical_SAM"/>
    <property type="match status" value="1"/>
</dbReference>
<dbReference type="SFLD" id="SFLDG01065">
    <property type="entry name" value="anaerobic_coproporphyrinogen-I"/>
    <property type="match status" value="1"/>
</dbReference>
<dbReference type="SMART" id="SM00729">
    <property type="entry name" value="Elp3"/>
    <property type="match status" value="1"/>
</dbReference>